<organism evidence="1">
    <name type="scientific">Spodoptera frugiperda</name>
    <name type="common">Fall armyworm</name>
    <dbReference type="NCBI Taxonomy" id="7108"/>
    <lineage>
        <taxon>Eukaryota</taxon>
        <taxon>Metazoa</taxon>
        <taxon>Ecdysozoa</taxon>
        <taxon>Arthropoda</taxon>
        <taxon>Hexapoda</taxon>
        <taxon>Insecta</taxon>
        <taxon>Pterygota</taxon>
        <taxon>Neoptera</taxon>
        <taxon>Endopterygota</taxon>
        <taxon>Lepidoptera</taxon>
        <taxon>Glossata</taxon>
        <taxon>Ditrysia</taxon>
        <taxon>Noctuoidea</taxon>
        <taxon>Noctuidae</taxon>
        <taxon>Amphipyrinae</taxon>
        <taxon>Spodoptera</taxon>
    </lineage>
</organism>
<reference evidence="1" key="1">
    <citation type="submission" date="2016-07" db="EMBL/GenBank/DDBJ databases">
        <authorList>
            <person name="Bretaudeau A."/>
        </authorList>
    </citation>
    <scope>NUCLEOTIDE SEQUENCE</scope>
    <source>
        <strain evidence="1">Rice</strain>
        <tissue evidence="1">Whole body</tissue>
    </source>
</reference>
<protein>
    <submittedName>
        <fullName evidence="1">SFRICE_014697</fullName>
    </submittedName>
</protein>
<evidence type="ECO:0000313" key="1">
    <source>
        <dbReference type="EMBL" id="SOQ48176.1"/>
    </source>
</evidence>
<dbReference type="EMBL" id="ODYU01006378">
    <property type="protein sequence ID" value="SOQ48176.1"/>
    <property type="molecule type" value="Genomic_DNA"/>
</dbReference>
<proteinExistence type="predicted"/>
<sequence length="100" mass="11518">MSRPPEMEIDWPGLDWNDGDQITTVSAMDLQQYMILWTTTQAQLGRRAETYCGCQMEKGCSRPESVEDTEALTNRHTGQIYPPENFIESKHQFSHPVQRA</sequence>
<accession>A0A2H1W5D7</accession>
<name>A0A2H1W5D7_SPOFR</name>
<gene>
    <name evidence="1" type="ORF">SFRICE_014697</name>
</gene>
<dbReference type="AlphaFoldDB" id="A0A2H1W5D7"/>